<gene>
    <name evidence="1" type="ORF">ACFYNZ_16555</name>
</gene>
<reference evidence="1 2" key="1">
    <citation type="submission" date="2024-10" db="EMBL/GenBank/DDBJ databases">
        <title>The Natural Products Discovery Center: Release of the First 8490 Sequenced Strains for Exploring Actinobacteria Biosynthetic Diversity.</title>
        <authorList>
            <person name="Kalkreuter E."/>
            <person name="Kautsar S.A."/>
            <person name="Yang D."/>
            <person name="Bader C.D."/>
            <person name="Teijaro C.N."/>
            <person name="Fluegel L."/>
            <person name="Davis C.M."/>
            <person name="Simpson J.R."/>
            <person name="Lauterbach L."/>
            <person name="Steele A.D."/>
            <person name="Gui C."/>
            <person name="Meng S."/>
            <person name="Li G."/>
            <person name="Viehrig K."/>
            <person name="Ye F."/>
            <person name="Su P."/>
            <person name="Kiefer A.F."/>
            <person name="Nichols A."/>
            <person name="Cepeda A.J."/>
            <person name="Yan W."/>
            <person name="Fan B."/>
            <person name="Jiang Y."/>
            <person name="Adhikari A."/>
            <person name="Zheng C.-J."/>
            <person name="Schuster L."/>
            <person name="Cowan T.M."/>
            <person name="Smanski M.J."/>
            <person name="Chevrette M.G."/>
            <person name="De Carvalho L.P.S."/>
            <person name="Shen B."/>
        </authorList>
    </citation>
    <scope>NUCLEOTIDE SEQUENCE [LARGE SCALE GENOMIC DNA]</scope>
    <source>
        <strain evidence="1 2">NPDC007147</strain>
    </source>
</reference>
<comment type="caution">
    <text evidence="1">The sequence shown here is derived from an EMBL/GenBank/DDBJ whole genome shotgun (WGS) entry which is preliminary data.</text>
</comment>
<accession>A0ABW6KUM9</accession>
<sequence length="122" mass="12999">MEILEHAHARISELSDADGETVADASGSTLIPLLYARAGLASIQGLNHIPLLVGEIGLLEAAVINLESYEGNEVVLCAGYELLNHCAHRKKNAYPLRYVHGVMAFADEDEDTTSGPATPSLT</sequence>
<proteinExistence type="predicted"/>
<organism evidence="1 2">
    <name type="scientific">Streptomyces kebangsaanensis</name>
    <dbReference type="NCBI Taxonomy" id="864058"/>
    <lineage>
        <taxon>Bacteria</taxon>
        <taxon>Bacillati</taxon>
        <taxon>Actinomycetota</taxon>
        <taxon>Actinomycetes</taxon>
        <taxon>Kitasatosporales</taxon>
        <taxon>Streptomycetaceae</taxon>
        <taxon>Streptomyces</taxon>
    </lineage>
</organism>
<dbReference type="RefSeq" id="WP_388347790.1">
    <property type="nucleotide sequence ID" value="NZ_JBIAFJ010000013.1"/>
</dbReference>
<protein>
    <submittedName>
        <fullName evidence="1">Uncharacterized protein</fullName>
    </submittedName>
</protein>
<dbReference type="EMBL" id="JBIAFJ010000013">
    <property type="protein sequence ID" value="MFE9171109.1"/>
    <property type="molecule type" value="Genomic_DNA"/>
</dbReference>
<evidence type="ECO:0000313" key="2">
    <source>
        <dbReference type="Proteomes" id="UP001601197"/>
    </source>
</evidence>
<evidence type="ECO:0000313" key="1">
    <source>
        <dbReference type="EMBL" id="MFE9171109.1"/>
    </source>
</evidence>
<dbReference type="Proteomes" id="UP001601197">
    <property type="component" value="Unassembled WGS sequence"/>
</dbReference>
<name>A0ABW6KUM9_9ACTN</name>
<keyword evidence="2" id="KW-1185">Reference proteome</keyword>